<dbReference type="Pfam" id="PF12728">
    <property type="entry name" value="HTH_17"/>
    <property type="match status" value="1"/>
</dbReference>
<feature type="domain" description="Helix-turn-helix" evidence="1">
    <location>
        <begin position="5"/>
        <end position="61"/>
    </location>
</feature>
<evidence type="ECO:0000313" key="3">
    <source>
        <dbReference type="Proteomes" id="UP000238701"/>
    </source>
</evidence>
<organism evidence="2 3">
    <name type="scientific">Candidatus Sulfotelmatobacter kueseliae</name>
    <dbReference type="NCBI Taxonomy" id="2042962"/>
    <lineage>
        <taxon>Bacteria</taxon>
        <taxon>Pseudomonadati</taxon>
        <taxon>Acidobacteriota</taxon>
        <taxon>Terriglobia</taxon>
        <taxon>Terriglobales</taxon>
        <taxon>Candidatus Korobacteraceae</taxon>
        <taxon>Candidatus Sulfotelmatobacter</taxon>
    </lineage>
</organism>
<name>A0A2U3JW71_9BACT</name>
<gene>
    <name evidence="2" type="ORF">SBA1_100065</name>
</gene>
<dbReference type="AlphaFoldDB" id="A0A2U3JW71"/>
<evidence type="ECO:0000313" key="2">
    <source>
        <dbReference type="EMBL" id="SPF31609.1"/>
    </source>
</evidence>
<dbReference type="Proteomes" id="UP000238701">
    <property type="component" value="Unassembled WGS sequence"/>
</dbReference>
<sequence length="66" mass="7757">MCEILTVDELAALLKMTRRQIYSMTEQRTRNGNMRDHPLPVLRINGNLRFSRQAVTEWLQKLEKAA</sequence>
<dbReference type="EMBL" id="OMOD01000002">
    <property type="protein sequence ID" value="SPF31609.1"/>
    <property type="molecule type" value="Genomic_DNA"/>
</dbReference>
<proteinExistence type="predicted"/>
<reference evidence="3" key="1">
    <citation type="submission" date="2018-02" db="EMBL/GenBank/DDBJ databases">
        <authorList>
            <person name="Hausmann B."/>
        </authorList>
    </citation>
    <scope>NUCLEOTIDE SEQUENCE [LARGE SCALE GENOMIC DNA]</scope>
    <source>
        <strain evidence="3">Peat soil MAG SbA1</strain>
    </source>
</reference>
<dbReference type="InterPro" id="IPR041657">
    <property type="entry name" value="HTH_17"/>
</dbReference>
<dbReference type="OrthoDB" id="9805928at2"/>
<evidence type="ECO:0000259" key="1">
    <source>
        <dbReference type="Pfam" id="PF12728"/>
    </source>
</evidence>
<accession>A0A2U3JW71</accession>
<protein>
    <recommendedName>
        <fullName evidence="1">Helix-turn-helix domain-containing protein</fullName>
    </recommendedName>
</protein>